<evidence type="ECO:0000256" key="1">
    <source>
        <dbReference type="SAM" id="MobiDB-lite"/>
    </source>
</evidence>
<comment type="caution">
    <text evidence="2">The sequence shown here is derived from an EMBL/GenBank/DDBJ whole genome shotgun (WGS) entry which is preliminary data.</text>
</comment>
<dbReference type="Proteomes" id="UP000554482">
    <property type="component" value="Unassembled WGS sequence"/>
</dbReference>
<feature type="region of interest" description="Disordered" evidence="1">
    <location>
        <begin position="132"/>
        <end position="218"/>
    </location>
</feature>
<proteinExistence type="predicted"/>
<reference evidence="2 3" key="1">
    <citation type="submission" date="2020-06" db="EMBL/GenBank/DDBJ databases">
        <title>Transcriptomic and genomic resources for Thalictrum thalictroides and T. hernandezii: Facilitating candidate gene discovery in an emerging model plant lineage.</title>
        <authorList>
            <person name="Arias T."/>
            <person name="Riano-Pachon D.M."/>
            <person name="Di Stilio V.S."/>
        </authorList>
    </citation>
    <scope>NUCLEOTIDE SEQUENCE [LARGE SCALE GENOMIC DNA]</scope>
    <source>
        <strain evidence="3">cv. WT478/WT964</strain>
        <tissue evidence="2">Leaves</tissue>
    </source>
</reference>
<name>A0A7J6VAA1_THATH</name>
<protein>
    <submittedName>
        <fullName evidence="2">Uncharacterized protein</fullName>
    </submittedName>
</protein>
<dbReference type="AlphaFoldDB" id="A0A7J6VAA1"/>
<feature type="compositionally biased region" description="Acidic residues" evidence="1">
    <location>
        <begin position="159"/>
        <end position="170"/>
    </location>
</feature>
<evidence type="ECO:0000313" key="2">
    <source>
        <dbReference type="EMBL" id="KAF5181598.1"/>
    </source>
</evidence>
<feature type="compositionally biased region" description="Basic and acidic residues" evidence="1">
    <location>
        <begin position="199"/>
        <end position="218"/>
    </location>
</feature>
<organism evidence="2 3">
    <name type="scientific">Thalictrum thalictroides</name>
    <name type="common">Rue-anemone</name>
    <name type="synonym">Anemone thalictroides</name>
    <dbReference type="NCBI Taxonomy" id="46969"/>
    <lineage>
        <taxon>Eukaryota</taxon>
        <taxon>Viridiplantae</taxon>
        <taxon>Streptophyta</taxon>
        <taxon>Embryophyta</taxon>
        <taxon>Tracheophyta</taxon>
        <taxon>Spermatophyta</taxon>
        <taxon>Magnoliopsida</taxon>
        <taxon>Ranunculales</taxon>
        <taxon>Ranunculaceae</taxon>
        <taxon>Thalictroideae</taxon>
        <taxon>Thalictrum</taxon>
    </lineage>
</organism>
<feature type="compositionally biased region" description="Basic and acidic residues" evidence="1">
    <location>
        <begin position="147"/>
        <end position="158"/>
    </location>
</feature>
<accession>A0A7J6VAA1</accession>
<gene>
    <name evidence="2" type="ORF">FRX31_028807</name>
</gene>
<evidence type="ECO:0000313" key="3">
    <source>
        <dbReference type="Proteomes" id="UP000554482"/>
    </source>
</evidence>
<dbReference type="EMBL" id="JABWDY010035964">
    <property type="protein sequence ID" value="KAF5181598.1"/>
    <property type="molecule type" value="Genomic_DNA"/>
</dbReference>
<keyword evidence="3" id="KW-1185">Reference proteome</keyword>
<sequence length="218" mass="24383">MVSSSSSSDSGSTIVEVMLYERVYNAVERSMCPQHFYEFISFHDGLCDFVLLVAGASPVVKDLVYATFPPPHGKVGREKWVNFDTWLMFESGELIRDICTSWCMYGKFTIRTCEHCRDASIYSNLVIVDDEDDSEVEEPYNNEAEDNVAHNENVHGEPDNVEGLEAEEPEIGAAGNVALDEGDDDSPDVNDAQDVIEDSGPKDFESDVEEREAKYSRV</sequence>
<feature type="compositionally biased region" description="Acidic residues" evidence="1">
    <location>
        <begin position="132"/>
        <end position="146"/>
    </location>
</feature>